<name>A0A438F8E5_VITVI</name>
<protein>
    <submittedName>
        <fullName evidence="1">Uncharacterized protein</fullName>
    </submittedName>
</protein>
<gene>
    <name evidence="1" type="ORF">CK203_092252</name>
</gene>
<evidence type="ECO:0000313" key="1">
    <source>
        <dbReference type="EMBL" id="RVW56246.1"/>
    </source>
</evidence>
<accession>A0A438F8E5</accession>
<sequence length="63" mass="7230">MMCAVHSQDDIRTKAIRLVANKLYLLSYISEIFSNMQQICCCQLLISIFQIQSSHNLVPVIKD</sequence>
<dbReference type="EMBL" id="QGNW01001091">
    <property type="protein sequence ID" value="RVW56246.1"/>
    <property type="molecule type" value="Genomic_DNA"/>
</dbReference>
<evidence type="ECO:0000313" key="2">
    <source>
        <dbReference type="Proteomes" id="UP000288805"/>
    </source>
</evidence>
<organism evidence="1 2">
    <name type="scientific">Vitis vinifera</name>
    <name type="common">Grape</name>
    <dbReference type="NCBI Taxonomy" id="29760"/>
    <lineage>
        <taxon>Eukaryota</taxon>
        <taxon>Viridiplantae</taxon>
        <taxon>Streptophyta</taxon>
        <taxon>Embryophyta</taxon>
        <taxon>Tracheophyta</taxon>
        <taxon>Spermatophyta</taxon>
        <taxon>Magnoliopsida</taxon>
        <taxon>eudicotyledons</taxon>
        <taxon>Gunneridae</taxon>
        <taxon>Pentapetalae</taxon>
        <taxon>rosids</taxon>
        <taxon>Vitales</taxon>
        <taxon>Vitaceae</taxon>
        <taxon>Viteae</taxon>
        <taxon>Vitis</taxon>
    </lineage>
</organism>
<proteinExistence type="predicted"/>
<comment type="caution">
    <text evidence="1">The sequence shown here is derived from an EMBL/GenBank/DDBJ whole genome shotgun (WGS) entry which is preliminary data.</text>
</comment>
<dbReference type="PANTHER" id="PTHR47184">
    <property type="entry name" value="PHOSPHATIDYLINOSITOL 3-AND 4-KINASE FAMILY PROTEIN-RELATED"/>
    <property type="match status" value="1"/>
</dbReference>
<dbReference type="PANTHER" id="PTHR47184:SF3">
    <property type="entry name" value="PHOSPHATIDYLINOSITOL 3-AND 4-KINASE FAMILY PROTEIN-RELATED"/>
    <property type="match status" value="1"/>
</dbReference>
<reference evidence="1 2" key="1">
    <citation type="journal article" date="2018" name="PLoS Genet.">
        <title>Population sequencing reveals clonal diversity and ancestral inbreeding in the grapevine cultivar Chardonnay.</title>
        <authorList>
            <person name="Roach M.J."/>
            <person name="Johnson D.L."/>
            <person name="Bohlmann J."/>
            <person name="van Vuuren H.J."/>
            <person name="Jones S.J."/>
            <person name="Pretorius I.S."/>
            <person name="Schmidt S.A."/>
            <person name="Borneman A.R."/>
        </authorList>
    </citation>
    <scope>NUCLEOTIDE SEQUENCE [LARGE SCALE GENOMIC DNA]</scope>
    <source>
        <strain evidence="2">cv. Chardonnay</strain>
        <tissue evidence="1">Leaf</tissue>
    </source>
</reference>
<dbReference type="Proteomes" id="UP000288805">
    <property type="component" value="Unassembled WGS sequence"/>
</dbReference>
<dbReference type="AlphaFoldDB" id="A0A438F8E5"/>